<organism evidence="2">
    <name type="scientific">Cladocopium goreaui</name>
    <dbReference type="NCBI Taxonomy" id="2562237"/>
    <lineage>
        <taxon>Eukaryota</taxon>
        <taxon>Sar</taxon>
        <taxon>Alveolata</taxon>
        <taxon>Dinophyceae</taxon>
        <taxon>Suessiales</taxon>
        <taxon>Symbiodiniaceae</taxon>
        <taxon>Cladocopium</taxon>
    </lineage>
</organism>
<evidence type="ECO:0000313" key="3">
    <source>
        <dbReference type="EMBL" id="CAL4771256.1"/>
    </source>
</evidence>
<sequence>MMWPWLLQLLIPGASGKVAVVSLATNDYYAKGAFVALHSAGLHSGVDVDRLLLVPASSKISSDWLRRFERLNIKVVDVPDVLPSSVLQAAMEAERQRLQQQGILEILQPMPYGGAFAKVHAWDPALGYEKILLLDGDLLVKRRLRPLLRLEPVSAGKDLNDAFNYGVVVLKPDAVIHAGLVKLLMHASEDDLRRYNTRKSSEVGLCDQTLVAGYVAEKTSLHFFEEARTKDAGTPKLMSSEFNLVVSYRAKDRCEDPRERRQIDKARLVHFANHWLNFEALIENREAPGRVDSPRCYKAAFRYWHDIYHHGLQLSQLAETDPPVLPRYKAMEPQEDGMATPDDVKDMFLSFQDIKSNFSNSRGQDGSKDVEL</sequence>
<reference evidence="3 4" key="2">
    <citation type="submission" date="2024-05" db="EMBL/GenBank/DDBJ databases">
        <authorList>
            <person name="Chen Y."/>
            <person name="Shah S."/>
            <person name="Dougan E. K."/>
            <person name="Thang M."/>
            <person name="Chan C."/>
        </authorList>
    </citation>
    <scope>NUCLEOTIDE SEQUENCE [LARGE SCALE GENOMIC DNA]</scope>
</reference>
<gene>
    <name evidence="2" type="ORF">C1SCF055_LOCUS11508</name>
</gene>
<dbReference type="Proteomes" id="UP001152797">
    <property type="component" value="Unassembled WGS sequence"/>
</dbReference>
<accession>A0A9P1FNM1</accession>
<dbReference type="PANTHER" id="PTHR11183">
    <property type="entry name" value="GLYCOGENIN SUBFAMILY MEMBER"/>
    <property type="match status" value="1"/>
</dbReference>
<keyword evidence="1" id="KW-0732">Signal</keyword>
<dbReference type="SUPFAM" id="SSF53448">
    <property type="entry name" value="Nucleotide-diphospho-sugar transferases"/>
    <property type="match status" value="1"/>
</dbReference>
<dbReference type="InterPro" id="IPR029044">
    <property type="entry name" value="Nucleotide-diphossugar_trans"/>
</dbReference>
<dbReference type="EMBL" id="CAMXCT010000847">
    <property type="protein sequence ID" value="CAI3983944.1"/>
    <property type="molecule type" value="Genomic_DNA"/>
</dbReference>
<keyword evidence="4" id="KW-1185">Reference proteome</keyword>
<dbReference type="Gene3D" id="3.90.550.10">
    <property type="entry name" value="Spore Coat Polysaccharide Biosynthesis Protein SpsA, Chain A"/>
    <property type="match status" value="1"/>
</dbReference>
<dbReference type="AlphaFoldDB" id="A0A9P1FNM1"/>
<name>A0A9P1FNM1_9DINO</name>
<protein>
    <submittedName>
        <fullName evidence="3">Glycogenin-1</fullName>
    </submittedName>
</protein>
<evidence type="ECO:0000313" key="2">
    <source>
        <dbReference type="EMBL" id="CAI3983944.1"/>
    </source>
</evidence>
<feature type="signal peptide" evidence="1">
    <location>
        <begin position="1"/>
        <end position="16"/>
    </location>
</feature>
<dbReference type="OrthoDB" id="2014201at2759"/>
<dbReference type="InterPro" id="IPR050587">
    <property type="entry name" value="GNT1/Glycosyltrans_8"/>
</dbReference>
<dbReference type="EMBL" id="CAMXCT020000847">
    <property type="protein sequence ID" value="CAL1137319.1"/>
    <property type="molecule type" value="Genomic_DNA"/>
</dbReference>
<evidence type="ECO:0000256" key="1">
    <source>
        <dbReference type="SAM" id="SignalP"/>
    </source>
</evidence>
<dbReference type="EMBL" id="CAMXCT030000847">
    <property type="protein sequence ID" value="CAL4771256.1"/>
    <property type="molecule type" value="Genomic_DNA"/>
</dbReference>
<feature type="chain" id="PRO_5043272123" evidence="1">
    <location>
        <begin position="17"/>
        <end position="372"/>
    </location>
</feature>
<comment type="caution">
    <text evidence="2">The sequence shown here is derived from an EMBL/GenBank/DDBJ whole genome shotgun (WGS) entry which is preliminary data.</text>
</comment>
<reference evidence="2" key="1">
    <citation type="submission" date="2022-10" db="EMBL/GenBank/DDBJ databases">
        <authorList>
            <person name="Chen Y."/>
            <person name="Dougan E. K."/>
            <person name="Chan C."/>
            <person name="Rhodes N."/>
            <person name="Thang M."/>
        </authorList>
    </citation>
    <scope>NUCLEOTIDE SEQUENCE</scope>
</reference>
<evidence type="ECO:0000313" key="4">
    <source>
        <dbReference type="Proteomes" id="UP001152797"/>
    </source>
</evidence>
<proteinExistence type="predicted"/>